<evidence type="ECO:0000256" key="1">
    <source>
        <dbReference type="SAM" id="MobiDB-lite"/>
    </source>
</evidence>
<organism evidence="2 3">
    <name type="scientific">Modicella reniformis</name>
    <dbReference type="NCBI Taxonomy" id="1440133"/>
    <lineage>
        <taxon>Eukaryota</taxon>
        <taxon>Fungi</taxon>
        <taxon>Fungi incertae sedis</taxon>
        <taxon>Mucoromycota</taxon>
        <taxon>Mortierellomycotina</taxon>
        <taxon>Mortierellomycetes</taxon>
        <taxon>Mortierellales</taxon>
        <taxon>Mortierellaceae</taxon>
        <taxon>Modicella</taxon>
    </lineage>
</organism>
<gene>
    <name evidence="2" type="ORF">BGZ65_011903</name>
</gene>
<protein>
    <submittedName>
        <fullName evidence="2">Uncharacterized protein</fullName>
    </submittedName>
</protein>
<feature type="non-terminal residue" evidence="2">
    <location>
        <position position="83"/>
    </location>
</feature>
<evidence type="ECO:0000313" key="2">
    <source>
        <dbReference type="EMBL" id="KAF9919689.1"/>
    </source>
</evidence>
<accession>A0A9P6II00</accession>
<evidence type="ECO:0000313" key="3">
    <source>
        <dbReference type="Proteomes" id="UP000749646"/>
    </source>
</evidence>
<sequence>MSTSALLAQTAAAQAAAQAAAAAANAGGDANGGNEVGDMNMNGDEMSSKFIPAESSTPQFKVHQHTFQFMNTQPVYIQITEMN</sequence>
<name>A0A9P6II00_9FUNG</name>
<dbReference type="EMBL" id="JAAAHW010011449">
    <property type="protein sequence ID" value="KAF9919689.1"/>
    <property type="molecule type" value="Genomic_DNA"/>
</dbReference>
<feature type="region of interest" description="Disordered" evidence="1">
    <location>
        <begin position="23"/>
        <end position="57"/>
    </location>
</feature>
<reference evidence="2" key="1">
    <citation type="journal article" date="2020" name="Fungal Divers.">
        <title>Resolving the Mortierellaceae phylogeny through synthesis of multi-gene phylogenetics and phylogenomics.</title>
        <authorList>
            <person name="Vandepol N."/>
            <person name="Liber J."/>
            <person name="Desiro A."/>
            <person name="Na H."/>
            <person name="Kennedy M."/>
            <person name="Barry K."/>
            <person name="Grigoriev I.V."/>
            <person name="Miller A.N."/>
            <person name="O'Donnell K."/>
            <person name="Stajich J.E."/>
            <person name="Bonito G."/>
        </authorList>
    </citation>
    <scope>NUCLEOTIDE SEQUENCE</scope>
    <source>
        <strain evidence="2">MES-2147</strain>
    </source>
</reference>
<keyword evidence="3" id="KW-1185">Reference proteome</keyword>
<proteinExistence type="predicted"/>
<dbReference type="AlphaFoldDB" id="A0A9P6II00"/>
<dbReference type="Proteomes" id="UP000749646">
    <property type="component" value="Unassembled WGS sequence"/>
</dbReference>
<dbReference type="OrthoDB" id="368507at2759"/>
<comment type="caution">
    <text evidence="2">The sequence shown here is derived from an EMBL/GenBank/DDBJ whole genome shotgun (WGS) entry which is preliminary data.</text>
</comment>